<name>A0A2S7KXH7_9FLAO</name>
<dbReference type="PROSITE" id="PS50109">
    <property type="entry name" value="HIS_KIN"/>
    <property type="match status" value="1"/>
</dbReference>
<dbReference type="Pfam" id="PF00512">
    <property type="entry name" value="HisKA"/>
    <property type="match status" value="1"/>
</dbReference>
<dbReference type="EC" id="2.7.13.3" evidence="2"/>
<dbReference type="Pfam" id="PF02518">
    <property type="entry name" value="HATPase_c"/>
    <property type="match status" value="1"/>
</dbReference>
<feature type="domain" description="Histidine kinase" evidence="7">
    <location>
        <begin position="557"/>
        <end position="779"/>
    </location>
</feature>
<keyword evidence="11" id="KW-1185">Reference proteome</keyword>
<feature type="domain" description="PAC" evidence="9">
    <location>
        <begin position="468"/>
        <end position="520"/>
    </location>
</feature>
<dbReference type="CDD" id="cd00130">
    <property type="entry name" value="PAS"/>
    <property type="match status" value="4"/>
</dbReference>
<sequence>MEISGKTKRKLLSELQELRKENKALKDASDDRYKKLEAFINSVKQSSQYARSLIEVSLDPLVTISPEGKITDVNQASTKVTGVSRNKLIGTDFSDYFTEPDKAREAYKQVFEKGFVADYPLTVCHKNGKLTDVSYNASIYKDDKGNVLGVFAAARDVTALKQSSQYARSLIEVSLDPLVTISPEGKITDVNQASTKVTGVSRNKLIGTDFSDYFTEPDKAREAYKQVFEKGFVADYPLTVCHKNGKLTDVSYNASIYKDDKGNVLGVFAAARDVTALKQSSQYARSLIEVSLDPLVTISPEGKITDVNQASTKVTGVSRNKLIGTDFSDYFTEPDKAREAYKQVFEKGFVADYPLTVCHKNGKLTDVSYNASIYKDDKGNVLGVFAAARDVTALKQSSQYARSLIEVSLDPLVTISPEGKITDVNQASTKVTGVSRNKLIGTDFSDYFTEPDKAREAYKQVFEKGFVADYPLTVCHKNGKLTDVSYNASIYKDDKGKVLGVFAAARDITSEKTKKLIIANKELLFQFEEKRKHAEELLIAKEQAEESDRLKSAFLSNMSHEIRTPMNGILGFSDLLKTPNLSGKEQKQYINIIEKSGKRMLNILNDIVSVSKIESGLMEVNIQEANINNQMDFVFSFFKPEVEEKGLHFLIKKPLVEKEAIIQSDPEKIYGIMTNLVKNALKFTKEGTIELGYTLRNVSGLSELLFYVKDSGIGIPNDRQLPIFDRFIQADIASKMAYQGAGLGLSISKAYVELLGGNIWVESEEGKGSVFYFTLPYLTNPKEKELIEND</sequence>
<dbReference type="PRINTS" id="PR00344">
    <property type="entry name" value="BCTRLSENSOR"/>
</dbReference>
<dbReference type="SUPFAM" id="SSF55785">
    <property type="entry name" value="PYP-like sensor domain (PAS domain)"/>
    <property type="match status" value="4"/>
</dbReference>
<dbReference type="SUPFAM" id="SSF55874">
    <property type="entry name" value="ATPase domain of HSP90 chaperone/DNA topoisomerase II/histidine kinase"/>
    <property type="match status" value="1"/>
</dbReference>
<dbReference type="CDD" id="cd00082">
    <property type="entry name" value="HisKA"/>
    <property type="match status" value="1"/>
</dbReference>
<dbReference type="RefSeq" id="WP_205853570.1">
    <property type="nucleotide sequence ID" value="NZ_MQUA01000013.1"/>
</dbReference>
<dbReference type="InterPro" id="IPR000700">
    <property type="entry name" value="PAS-assoc_C"/>
</dbReference>
<dbReference type="FunFam" id="3.30.565.10:FF:000006">
    <property type="entry name" value="Sensor histidine kinase WalK"/>
    <property type="match status" value="1"/>
</dbReference>
<dbReference type="Gene3D" id="1.20.120.1640">
    <property type="match status" value="4"/>
</dbReference>
<dbReference type="CDD" id="cd16922">
    <property type="entry name" value="HATPase_EvgS-ArcB-TorS-like"/>
    <property type="match status" value="1"/>
</dbReference>
<dbReference type="InterPro" id="IPR035965">
    <property type="entry name" value="PAS-like_dom_sf"/>
</dbReference>
<dbReference type="AlphaFoldDB" id="A0A2S7KXH7"/>
<evidence type="ECO:0000313" key="10">
    <source>
        <dbReference type="EMBL" id="PQB07337.1"/>
    </source>
</evidence>
<dbReference type="NCBIfam" id="TIGR00229">
    <property type="entry name" value="sensory_box"/>
    <property type="match status" value="4"/>
</dbReference>
<dbReference type="InterPro" id="IPR000014">
    <property type="entry name" value="PAS"/>
</dbReference>
<feature type="domain" description="PAC" evidence="9">
    <location>
        <begin position="351"/>
        <end position="403"/>
    </location>
</feature>
<evidence type="ECO:0000259" key="9">
    <source>
        <dbReference type="PROSITE" id="PS50113"/>
    </source>
</evidence>
<feature type="domain" description="PAS" evidence="8">
    <location>
        <begin position="280"/>
        <end position="335"/>
    </location>
</feature>
<dbReference type="PROSITE" id="PS50112">
    <property type="entry name" value="PAS"/>
    <property type="match status" value="4"/>
</dbReference>
<feature type="domain" description="PAS" evidence="8">
    <location>
        <begin position="163"/>
        <end position="218"/>
    </location>
</feature>
<dbReference type="InterPro" id="IPR003661">
    <property type="entry name" value="HisK_dim/P_dom"/>
</dbReference>
<evidence type="ECO:0000256" key="1">
    <source>
        <dbReference type="ARBA" id="ARBA00000085"/>
    </source>
</evidence>
<feature type="domain" description="PAS" evidence="8">
    <location>
        <begin position="397"/>
        <end position="452"/>
    </location>
</feature>
<dbReference type="InterPro" id="IPR003594">
    <property type="entry name" value="HATPase_dom"/>
</dbReference>
<dbReference type="InterPro" id="IPR036890">
    <property type="entry name" value="HATPase_C_sf"/>
</dbReference>
<dbReference type="InterPro" id="IPR036097">
    <property type="entry name" value="HisK_dim/P_sf"/>
</dbReference>
<dbReference type="InterPro" id="IPR052162">
    <property type="entry name" value="Sensor_kinase/Photoreceptor"/>
</dbReference>
<dbReference type="PANTHER" id="PTHR43304:SF1">
    <property type="entry name" value="PAC DOMAIN-CONTAINING PROTEIN"/>
    <property type="match status" value="1"/>
</dbReference>
<keyword evidence="5" id="KW-0418">Kinase</keyword>
<comment type="catalytic activity">
    <reaction evidence="1">
        <text>ATP + protein L-histidine = ADP + protein N-phospho-L-histidine.</text>
        <dbReference type="EC" id="2.7.13.3"/>
    </reaction>
</comment>
<feature type="coiled-coil region" evidence="6">
    <location>
        <begin position="1"/>
        <end position="28"/>
    </location>
</feature>
<evidence type="ECO:0000256" key="4">
    <source>
        <dbReference type="ARBA" id="ARBA00022679"/>
    </source>
</evidence>
<proteinExistence type="predicted"/>
<feature type="domain" description="PAS" evidence="8">
    <location>
        <begin position="46"/>
        <end position="101"/>
    </location>
</feature>
<evidence type="ECO:0000256" key="6">
    <source>
        <dbReference type="SAM" id="Coils"/>
    </source>
</evidence>
<keyword evidence="6" id="KW-0175">Coiled coil</keyword>
<protein>
    <recommendedName>
        <fullName evidence="2">histidine kinase</fullName>
        <ecNumber evidence="2">2.7.13.3</ecNumber>
    </recommendedName>
</protein>
<dbReference type="InterPro" id="IPR004358">
    <property type="entry name" value="Sig_transdc_His_kin-like_C"/>
</dbReference>
<evidence type="ECO:0000256" key="3">
    <source>
        <dbReference type="ARBA" id="ARBA00022553"/>
    </source>
</evidence>
<feature type="domain" description="PAC" evidence="9">
    <location>
        <begin position="234"/>
        <end position="286"/>
    </location>
</feature>
<dbReference type="PROSITE" id="PS50113">
    <property type="entry name" value="PAC"/>
    <property type="match status" value="4"/>
</dbReference>
<feature type="domain" description="PAC" evidence="9">
    <location>
        <begin position="117"/>
        <end position="169"/>
    </location>
</feature>
<dbReference type="InterPro" id="IPR005467">
    <property type="entry name" value="His_kinase_dom"/>
</dbReference>
<organism evidence="10 11">
    <name type="scientific">Polaribacter filamentus</name>
    <dbReference type="NCBI Taxonomy" id="53483"/>
    <lineage>
        <taxon>Bacteria</taxon>
        <taxon>Pseudomonadati</taxon>
        <taxon>Bacteroidota</taxon>
        <taxon>Flavobacteriia</taxon>
        <taxon>Flavobacteriales</taxon>
        <taxon>Flavobacteriaceae</taxon>
    </lineage>
</organism>
<dbReference type="Proteomes" id="UP000239522">
    <property type="component" value="Unassembled WGS sequence"/>
</dbReference>
<keyword evidence="4" id="KW-0808">Transferase</keyword>
<evidence type="ECO:0000256" key="5">
    <source>
        <dbReference type="ARBA" id="ARBA00022777"/>
    </source>
</evidence>
<reference evidence="10 11" key="1">
    <citation type="submission" date="2016-11" db="EMBL/GenBank/DDBJ databases">
        <title>Trade-off between light-utilization and light-protection in marine flavobacteria.</title>
        <authorList>
            <person name="Kumagai Y."/>
        </authorList>
    </citation>
    <scope>NUCLEOTIDE SEQUENCE [LARGE SCALE GENOMIC DNA]</scope>
    <source>
        <strain evidence="10 11">ATCC 700397</strain>
    </source>
</reference>
<evidence type="ECO:0000259" key="8">
    <source>
        <dbReference type="PROSITE" id="PS50112"/>
    </source>
</evidence>
<dbReference type="Pfam" id="PF13426">
    <property type="entry name" value="PAS_9"/>
    <property type="match status" value="4"/>
</dbReference>
<dbReference type="SMART" id="SM00388">
    <property type="entry name" value="HisKA"/>
    <property type="match status" value="1"/>
</dbReference>
<evidence type="ECO:0000256" key="2">
    <source>
        <dbReference type="ARBA" id="ARBA00012438"/>
    </source>
</evidence>
<dbReference type="Gene3D" id="1.10.287.130">
    <property type="match status" value="1"/>
</dbReference>
<accession>A0A2S7KXH7</accession>
<dbReference type="InterPro" id="IPR001610">
    <property type="entry name" value="PAC"/>
</dbReference>
<evidence type="ECO:0000313" key="11">
    <source>
        <dbReference type="Proteomes" id="UP000239522"/>
    </source>
</evidence>
<comment type="caution">
    <text evidence="10">The sequence shown here is derived from an EMBL/GenBank/DDBJ whole genome shotgun (WGS) entry which is preliminary data.</text>
</comment>
<dbReference type="SMART" id="SM00091">
    <property type="entry name" value="PAS"/>
    <property type="match status" value="4"/>
</dbReference>
<dbReference type="GO" id="GO:0000155">
    <property type="term" value="F:phosphorelay sensor kinase activity"/>
    <property type="evidence" value="ECO:0007669"/>
    <property type="project" value="InterPro"/>
</dbReference>
<gene>
    <name evidence="10" type="ORF">BST83_09320</name>
</gene>
<dbReference type="SMART" id="SM00387">
    <property type="entry name" value="HATPase_c"/>
    <property type="match status" value="1"/>
</dbReference>
<dbReference type="Gene3D" id="3.30.565.10">
    <property type="entry name" value="Histidine kinase-like ATPase, C-terminal domain"/>
    <property type="match status" value="1"/>
</dbReference>
<dbReference type="PANTHER" id="PTHR43304">
    <property type="entry name" value="PHYTOCHROME-LIKE PROTEIN CPH1"/>
    <property type="match status" value="1"/>
</dbReference>
<dbReference type="EMBL" id="MQUA01000013">
    <property type="protein sequence ID" value="PQB07337.1"/>
    <property type="molecule type" value="Genomic_DNA"/>
</dbReference>
<dbReference type="SUPFAM" id="SSF47384">
    <property type="entry name" value="Homodimeric domain of signal transducing histidine kinase"/>
    <property type="match status" value="1"/>
</dbReference>
<dbReference type="SMART" id="SM00086">
    <property type="entry name" value="PAC"/>
    <property type="match status" value="4"/>
</dbReference>
<keyword evidence="3" id="KW-0597">Phosphoprotein</keyword>
<evidence type="ECO:0000259" key="7">
    <source>
        <dbReference type="PROSITE" id="PS50109"/>
    </source>
</evidence>